<evidence type="ECO:0000256" key="1">
    <source>
        <dbReference type="ARBA" id="ARBA00022679"/>
    </source>
</evidence>
<sequence length="152" mass="17133">MLDEPHEPVWPRDTMIGRFSEETARRAHALLVTSYANGGGSVEDFDSWYRGLIADSEYDPDLTIPVLDLSGRIVAFAQCWNSGFVKDLVVDPDRRREGLGEALLLHILRLFFYRGQHTVSLKVELNNPSGAERLYRRIGFENVLSAKAATNP</sequence>
<reference evidence="4 5" key="1">
    <citation type="submission" date="2017-07" db="EMBL/GenBank/DDBJ databases">
        <title>Phylogenetic study on the rhizospheric bacterium Ochrobactrum sp. A44.</title>
        <authorList>
            <person name="Krzyzanowska D.M."/>
            <person name="Ossowicki A."/>
            <person name="Rajewska M."/>
            <person name="Maciag T."/>
            <person name="Kaczynski Z."/>
            <person name="Czerwicka M."/>
            <person name="Jafra S."/>
        </authorList>
    </citation>
    <scope>NUCLEOTIDE SEQUENCE [LARGE SCALE GENOMIC DNA]</scope>
    <source>
        <strain evidence="4 5">PR17</strain>
    </source>
</reference>
<name>A0A256FHL2_9HYPH</name>
<comment type="caution">
    <text evidence="4">The sequence shown here is derived from an EMBL/GenBank/DDBJ whole genome shotgun (WGS) entry which is preliminary data.</text>
</comment>
<dbReference type="Pfam" id="PF00583">
    <property type="entry name" value="Acetyltransf_1"/>
    <property type="match status" value="1"/>
</dbReference>
<accession>A0A256FHL2</accession>
<dbReference type="PROSITE" id="PS51186">
    <property type="entry name" value="GNAT"/>
    <property type="match status" value="1"/>
</dbReference>
<keyword evidence="5" id="KW-1185">Reference proteome</keyword>
<dbReference type="InterPro" id="IPR050832">
    <property type="entry name" value="Bact_Acetyltransf"/>
</dbReference>
<proteinExistence type="predicted"/>
<evidence type="ECO:0000256" key="2">
    <source>
        <dbReference type="ARBA" id="ARBA00023315"/>
    </source>
</evidence>
<dbReference type="OrthoDB" id="9803907at2"/>
<protein>
    <submittedName>
        <fullName evidence="4">Acetyltransferase domain protein</fullName>
    </submittedName>
</protein>
<evidence type="ECO:0000259" key="3">
    <source>
        <dbReference type="PROSITE" id="PS51186"/>
    </source>
</evidence>
<evidence type="ECO:0000313" key="5">
    <source>
        <dbReference type="Proteomes" id="UP000216345"/>
    </source>
</evidence>
<gene>
    <name evidence="4" type="ORF">CEV32_0343</name>
</gene>
<evidence type="ECO:0000313" key="4">
    <source>
        <dbReference type="EMBL" id="OYR14344.1"/>
    </source>
</evidence>
<dbReference type="Gene3D" id="3.40.630.30">
    <property type="match status" value="1"/>
</dbReference>
<organism evidence="4 5">
    <name type="scientific">Brucella rhizosphaerae</name>
    <dbReference type="NCBI Taxonomy" id="571254"/>
    <lineage>
        <taxon>Bacteria</taxon>
        <taxon>Pseudomonadati</taxon>
        <taxon>Pseudomonadota</taxon>
        <taxon>Alphaproteobacteria</taxon>
        <taxon>Hyphomicrobiales</taxon>
        <taxon>Brucellaceae</taxon>
        <taxon>Brucella/Ochrobactrum group</taxon>
        <taxon>Brucella</taxon>
    </lineage>
</organism>
<dbReference type="CDD" id="cd04301">
    <property type="entry name" value="NAT_SF"/>
    <property type="match status" value="1"/>
</dbReference>
<keyword evidence="2" id="KW-0012">Acyltransferase</keyword>
<dbReference type="PANTHER" id="PTHR43877">
    <property type="entry name" value="AMINOALKYLPHOSPHONATE N-ACETYLTRANSFERASE-RELATED-RELATED"/>
    <property type="match status" value="1"/>
</dbReference>
<dbReference type="GO" id="GO:0016747">
    <property type="term" value="F:acyltransferase activity, transferring groups other than amino-acyl groups"/>
    <property type="evidence" value="ECO:0007669"/>
    <property type="project" value="InterPro"/>
</dbReference>
<dbReference type="Proteomes" id="UP000216345">
    <property type="component" value="Unassembled WGS sequence"/>
</dbReference>
<keyword evidence="1 4" id="KW-0808">Transferase</keyword>
<dbReference type="AlphaFoldDB" id="A0A256FHL2"/>
<dbReference type="InterPro" id="IPR016181">
    <property type="entry name" value="Acyl_CoA_acyltransferase"/>
</dbReference>
<dbReference type="InterPro" id="IPR000182">
    <property type="entry name" value="GNAT_dom"/>
</dbReference>
<dbReference type="SUPFAM" id="SSF55729">
    <property type="entry name" value="Acyl-CoA N-acyltransferases (Nat)"/>
    <property type="match status" value="1"/>
</dbReference>
<feature type="domain" description="N-acetyltransferase" evidence="3">
    <location>
        <begin position="14"/>
        <end position="152"/>
    </location>
</feature>
<dbReference type="EMBL" id="NNRK01000026">
    <property type="protein sequence ID" value="OYR14344.1"/>
    <property type="molecule type" value="Genomic_DNA"/>
</dbReference>